<dbReference type="InterPro" id="IPR000997">
    <property type="entry name" value="Cholinesterase"/>
</dbReference>
<dbReference type="EC" id="3.1.1.-" evidence="3"/>
<dbReference type="PRINTS" id="PR00878">
    <property type="entry name" value="CHOLNESTRASE"/>
</dbReference>
<dbReference type="InterPro" id="IPR029058">
    <property type="entry name" value="AB_hydrolase_fold"/>
</dbReference>
<comment type="caution">
    <text evidence="5">The sequence shown here is derived from an EMBL/GenBank/DDBJ whole genome shotgun (WGS) entry which is preliminary data.</text>
</comment>
<dbReference type="Pfam" id="PF00135">
    <property type="entry name" value="COesterase"/>
    <property type="match status" value="1"/>
</dbReference>
<dbReference type="PROSITE" id="PS00122">
    <property type="entry name" value="CARBOXYLESTERASE_B_1"/>
    <property type="match status" value="1"/>
</dbReference>
<name>A0ABU5N2F5_9MICO</name>
<dbReference type="PROSITE" id="PS00941">
    <property type="entry name" value="CARBOXYLESTERASE_B_2"/>
    <property type="match status" value="1"/>
</dbReference>
<dbReference type="InterPro" id="IPR019819">
    <property type="entry name" value="Carboxylesterase_B_CS"/>
</dbReference>
<comment type="similarity">
    <text evidence="1 3">Belongs to the type-B carboxylesterase/lipase family.</text>
</comment>
<evidence type="ECO:0000259" key="4">
    <source>
        <dbReference type="Pfam" id="PF00135"/>
    </source>
</evidence>
<evidence type="ECO:0000256" key="3">
    <source>
        <dbReference type="RuleBase" id="RU361235"/>
    </source>
</evidence>
<evidence type="ECO:0000256" key="1">
    <source>
        <dbReference type="ARBA" id="ARBA00005964"/>
    </source>
</evidence>
<gene>
    <name evidence="5" type="ORF">R2Q92_00195</name>
</gene>
<reference evidence="5 6" key="1">
    <citation type="submission" date="2023-10" db="EMBL/GenBank/DDBJ databases">
        <title>Microbacterium xanthum sp. nov., isolated from seaweed.</title>
        <authorList>
            <person name="Lee S.D."/>
        </authorList>
    </citation>
    <scope>NUCLEOTIDE SEQUENCE [LARGE SCALE GENOMIC DNA]</scope>
    <source>
        <strain evidence="5 6">KCTC 19124</strain>
    </source>
</reference>
<feature type="domain" description="Carboxylesterase type B" evidence="4">
    <location>
        <begin position="11"/>
        <end position="492"/>
    </location>
</feature>
<dbReference type="SUPFAM" id="SSF53474">
    <property type="entry name" value="alpha/beta-Hydrolases"/>
    <property type="match status" value="1"/>
</dbReference>
<accession>A0ABU5N2F5</accession>
<evidence type="ECO:0000313" key="5">
    <source>
        <dbReference type="EMBL" id="MDZ8160239.1"/>
    </source>
</evidence>
<dbReference type="InterPro" id="IPR002018">
    <property type="entry name" value="CarbesteraseB"/>
</dbReference>
<dbReference type="RefSeq" id="WP_194422989.1">
    <property type="nucleotide sequence ID" value="NZ_BAAAPT010000001.1"/>
</dbReference>
<keyword evidence="2 3" id="KW-0378">Hydrolase</keyword>
<dbReference type="InterPro" id="IPR019826">
    <property type="entry name" value="Carboxylesterase_B_AS"/>
</dbReference>
<proteinExistence type="inferred from homology"/>
<dbReference type="Gene3D" id="3.40.50.1820">
    <property type="entry name" value="alpha/beta hydrolase"/>
    <property type="match status" value="1"/>
</dbReference>
<evidence type="ECO:0000256" key="2">
    <source>
        <dbReference type="ARBA" id="ARBA00022801"/>
    </source>
</evidence>
<dbReference type="InterPro" id="IPR050309">
    <property type="entry name" value="Type-B_Carboxylest/Lipase"/>
</dbReference>
<dbReference type="EMBL" id="JAWJYN010000001">
    <property type="protein sequence ID" value="MDZ8160239.1"/>
    <property type="molecule type" value="Genomic_DNA"/>
</dbReference>
<keyword evidence="6" id="KW-1185">Reference proteome</keyword>
<sequence length="517" mass="55865">MSQSGESTGDEPVVRCAAGAFTGTVRDGVRLFAGIRYAQAPVGEARWRDPRPVPAPEGLVDATRFGAVAPQQVNKAMDLGPDPVMDEDCLFLNVWVPADADPHGLPVMVWVHGGAYTFGSGSQPLYDARRLATAGDVVVVTINYRIGGLGFLDLSGFSSGDHVFDGNLALKDVLAALEWVQENIEAFGGDPARVTVFGESAGGGLVTTLLATPRAEGLVHRVIAESSPVSSVYGRERSQRVADRFLSLLGEHDPARLRDVPAERVVDAATRVFAQIPAVDPGTIAFSPIVDGDLVPESPITVLAEGRALPVPLLIGTNKDEASFFRFMKSPLLPITDEQIDRMFVDLKVEDPLLTLPEMEQVRAAYEDTRHRAMGLGIARDVGFRMPTLWAVEGHSRVAPTYLYRFDHATPFLRMVGLGATHGSELPYVWGAVDGPTKGPVFRLGGRHAAQRISHRVMRRWTAFAHGHAPDAADAVSWPPFDEDRRATLVIDGVDRVVDDLDATVRAGWGDEVLAFT</sequence>
<dbReference type="Proteomes" id="UP001291912">
    <property type="component" value="Unassembled WGS sequence"/>
</dbReference>
<dbReference type="PANTHER" id="PTHR11559">
    <property type="entry name" value="CARBOXYLESTERASE"/>
    <property type="match status" value="1"/>
</dbReference>
<organism evidence="5 6">
    <name type="scientific">Microbacterium aquimaris</name>
    <dbReference type="NCBI Taxonomy" id="459816"/>
    <lineage>
        <taxon>Bacteria</taxon>
        <taxon>Bacillati</taxon>
        <taxon>Actinomycetota</taxon>
        <taxon>Actinomycetes</taxon>
        <taxon>Micrococcales</taxon>
        <taxon>Microbacteriaceae</taxon>
        <taxon>Microbacterium</taxon>
    </lineage>
</organism>
<protein>
    <recommendedName>
        <fullName evidence="3">Carboxylic ester hydrolase</fullName>
        <ecNumber evidence="3">3.1.1.-</ecNumber>
    </recommendedName>
</protein>
<evidence type="ECO:0000313" key="6">
    <source>
        <dbReference type="Proteomes" id="UP001291912"/>
    </source>
</evidence>